<dbReference type="AlphaFoldDB" id="A0AB39P8T2"/>
<dbReference type="Pfam" id="PF06368">
    <property type="entry name" value="Met_asp_mut_E"/>
    <property type="match status" value="1"/>
</dbReference>
<proteinExistence type="predicted"/>
<evidence type="ECO:0000256" key="4">
    <source>
        <dbReference type="SAM" id="MobiDB-lite"/>
    </source>
</evidence>
<evidence type="ECO:0000256" key="2">
    <source>
        <dbReference type="ARBA" id="ARBA00023235"/>
    </source>
</evidence>
<dbReference type="GO" id="GO:0019670">
    <property type="term" value="P:anaerobic L-glutamate catabolic process"/>
    <property type="evidence" value="ECO:0007669"/>
    <property type="project" value="InterPro"/>
</dbReference>
<keyword evidence="2" id="KW-0413">Isomerase</keyword>
<evidence type="ECO:0000256" key="1">
    <source>
        <dbReference type="ARBA" id="ARBA00022628"/>
    </source>
</evidence>
<accession>A0AB39P8T2</accession>
<dbReference type="GO" id="GO:0031419">
    <property type="term" value="F:cobalamin binding"/>
    <property type="evidence" value="ECO:0007669"/>
    <property type="project" value="UniProtKB-KW"/>
</dbReference>
<name>A0AB39P8T2_9ACTN</name>
<reference evidence="5" key="1">
    <citation type="submission" date="2024-07" db="EMBL/GenBank/DDBJ databases">
        <authorList>
            <person name="Yu S.T."/>
        </authorList>
    </citation>
    <scope>NUCLEOTIDE SEQUENCE</scope>
    <source>
        <strain evidence="5">R21</strain>
    </source>
</reference>
<dbReference type="InterPro" id="IPR016176">
    <property type="entry name" value="Cbl-dep_enz_cat"/>
</dbReference>
<dbReference type="RefSeq" id="WP_369234215.1">
    <property type="nucleotide sequence ID" value="NZ_CP163435.1"/>
</dbReference>
<dbReference type="Gene3D" id="3.20.20.240">
    <property type="entry name" value="Methylmalonyl-CoA mutase"/>
    <property type="match status" value="1"/>
</dbReference>
<sequence length="477" mass="51155">MTAPVQVPRAAERTTVHRRPLSFGRFVAEAQARGALVVQPRMGFSDPSLMRAGLLATKNAADPVVGTVTIDSYTRVGDEPSAVRALHEGVLLNGFPITSYSPHTASWVLDGVRDAGFPVQVRHGSARPQGIVAALALLGLDATEGGPVSYCLPYGRTPLLDSVRNWQESCEALAALRAHGTEPHLETFGGCMLGQLCPPGLLVALSALEALFFHRAGLRSISLSYAQQTSAEQDREAVHALRRLAGDLLPDTDWHIVLYTYMGLYPRTREGALDLLERSAELAVDTGAARLIVKTTAESHRIPTVAENVEALRTASRAAALHRADLTRRGTAPLTGAGPARLAALADVSDNPVYAEARALVEAVLALDPDIGQALLKAFARGLLDVPYCLHPDNAGRTRSRIDRSGRLVWSEIGAMPIGHVTRRGGRLTASGLYDALSFVQRRHDRALASPTTIRATLPPASRRPSDSRQHTQEVAP</sequence>
<organism evidence="5">
    <name type="scientific">Streptomyces sp. R21</name>
    <dbReference type="NCBI Taxonomy" id="3238627"/>
    <lineage>
        <taxon>Bacteria</taxon>
        <taxon>Bacillati</taxon>
        <taxon>Actinomycetota</taxon>
        <taxon>Actinomycetes</taxon>
        <taxon>Kitasatosporales</taxon>
        <taxon>Streptomycetaceae</taxon>
        <taxon>Streptomyces</taxon>
    </lineage>
</organism>
<keyword evidence="1" id="KW-0846">Cobalamin</keyword>
<dbReference type="EMBL" id="CP163435">
    <property type="protein sequence ID" value="XDQ26971.1"/>
    <property type="molecule type" value="Genomic_DNA"/>
</dbReference>
<dbReference type="InterPro" id="IPR006396">
    <property type="entry name" value="Glu_mut_E"/>
</dbReference>
<protein>
    <submittedName>
        <fullName evidence="5">Methylaspartate mutase</fullName>
    </submittedName>
</protein>
<dbReference type="SUPFAM" id="SSF51703">
    <property type="entry name" value="Cobalamin (vitamin B12)-dependent enzymes"/>
    <property type="match status" value="1"/>
</dbReference>
<feature type="compositionally biased region" description="Basic and acidic residues" evidence="4">
    <location>
        <begin position="464"/>
        <end position="477"/>
    </location>
</feature>
<dbReference type="GO" id="GO:0050097">
    <property type="term" value="F:methylaspartate mutase activity"/>
    <property type="evidence" value="ECO:0007669"/>
    <property type="project" value="InterPro"/>
</dbReference>
<keyword evidence="3" id="KW-0170">Cobalt</keyword>
<evidence type="ECO:0000256" key="3">
    <source>
        <dbReference type="ARBA" id="ARBA00023285"/>
    </source>
</evidence>
<dbReference type="PIRSF" id="PIRSF001495">
    <property type="entry name" value="Met_asp_mut_epsi"/>
    <property type="match status" value="1"/>
</dbReference>
<gene>
    <name evidence="5" type="ORF">AB5J56_20660</name>
</gene>
<feature type="region of interest" description="Disordered" evidence="4">
    <location>
        <begin position="450"/>
        <end position="477"/>
    </location>
</feature>
<evidence type="ECO:0000313" key="5">
    <source>
        <dbReference type="EMBL" id="XDQ26971.1"/>
    </source>
</evidence>